<dbReference type="HOGENOM" id="CLU_534845_0_0_1"/>
<evidence type="ECO:0000313" key="4">
    <source>
        <dbReference type="EnsemblMetazoa" id="CapteP217416"/>
    </source>
</evidence>
<dbReference type="EMBL" id="KB309196">
    <property type="protein sequence ID" value="ELT95223.1"/>
    <property type="molecule type" value="Genomic_DNA"/>
</dbReference>
<reference evidence="4" key="3">
    <citation type="submission" date="2015-06" db="UniProtKB">
        <authorList>
            <consortium name="EnsemblMetazoa"/>
        </authorList>
    </citation>
    <scope>IDENTIFICATION</scope>
</reference>
<feature type="transmembrane region" description="Helical" evidence="2">
    <location>
        <begin position="400"/>
        <end position="422"/>
    </location>
</feature>
<dbReference type="EnsemblMetazoa" id="CapteT217416">
    <property type="protein sequence ID" value="CapteP217416"/>
    <property type="gene ID" value="CapteG217416"/>
</dbReference>
<dbReference type="Proteomes" id="UP000014760">
    <property type="component" value="Unassembled WGS sequence"/>
</dbReference>
<feature type="transmembrane region" description="Helical" evidence="2">
    <location>
        <begin position="234"/>
        <end position="252"/>
    </location>
</feature>
<feature type="transmembrane region" description="Helical" evidence="2">
    <location>
        <begin position="467"/>
        <end position="486"/>
    </location>
</feature>
<evidence type="ECO:0000256" key="1">
    <source>
        <dbReference type="ARBA" id="ARBA00009024"/>
    </source>
</evidence>
<feature type="transmembrane region" description="Helical" evidence="2">
    <location>
        <begin position="509"/>
        <end position="531"/>
    </location>
</feature>
<dbReference type="OMA" id="TARWYYW"/>
<keyword evidence="2" id="KW-0812">Transmembrane</keyword>
<keyword evidence="2" id="KW-0472">Membrane</keyword>
<gene>
    <name evidence="3" type="ORF">CAPTEDRAFT_217416</name>
</gene>
<feature type="transmembrane region" description="Helical" evidence="2">
    <location>
        <begin position="12"/>
        <end position="36"/>
    </location>
</feature>
<keyword evidence="5" id="KW-1185">Reference proteome</keyword>
<evidence type="ECO:0000313" key="3">
    <source>
        <dbReference type="EMBL" id="ELT95223.1"/>
    </source>
</evidence>
<keyword evidence="2" id="KW-1133">Transmembrane helix</keyword>
<evidence type="ECO:0000256" key="2">
    <source>
        <dbReference type="SAM" id="Phobius"/>
    </source>
</evidence>
<feature type="transmembrane region" description="Helical" evidence="2">
    <location>
        <begin position="264"/>
        <end position="282"/>
    </location>
</feature>
<feature type="transmembrane region" description="Helical" evidence="2">
    <location>
        <begin position="342"/>
        <end position="363"/>
    </location>
</feature>
<comment type="similarity">
    <text evidence="1">Belongs to the cornifelin family.</text>
</comment>
<feature type="transmembrane region" description="Helical" evidence="2">
    <location>
        <begin position="193"/>
        <end position="213"/>
    </location>
</feature>
<accession>R7TMX5</accession>
<dbReference type="STRING" id="283909.R7TMX5"/>
<evidence type="ECO:0000313" key="5">
    <source>
        <dbReference type="Proteomes" id="UP000014760"/>
    </source>
</evidence>
<dbReference type="Pfam" id="PF04749">
    <property type="entry name" value="PLAC8"/>
    <property type="match status" value="1"/>
</dbReference>
<feature type="transmembrane region" description="Helical" evidence="2">
    <location>
        <begin position="537"/>
        <end position="560"/>
    </location>
</feature>
<dbReference type="OrthoDB" id="9986409at2759"/>
<dbReference type="AlphaFoldDB" id="R7TMX5"/>
<name>R7TMX5_CAPTE</name>
<organism evidence="3">
    <name type="scientific">Capitella teleta</name>
    <name type="common">Polychaete worm</name>
    <dbReference type="NCBI Taxonomy" id="283909"/>
    <lineage>
        <taxon>Eukaryota</taxon>
        <taxon>Metazoa</taxon>
        <taxon>Spiralia</taxon>
        <taxon>Lophotrochozoa</taxon>
        <taxon>Annelida</taxon>
        <taxon>Polychaeta</taxon>
        <taxon>Sedentaria</taxon>
        <taxon>Scolecida</taxon>
        <taxon>Capitellidae</taxon>
        <taxon>Capitella</taxon>
    </lineage>
</organism>
<feature type="transmembrane region" description="Helical" evidence="2">
    <location>
        <begin position="42"/>
        <end position="67"/>
    </location>
</feature>
<dbReference type="PANTHER" id="PTHR15907">
    <property type="entry name" value="DUF614 FAMILY PROTEIN-RELATED"/>
    <property type="match status" value="1"/>
</dbReference>
<proteinExistence type="inferred from homology"/>
<dbReference type="InterPro" id="IPR006461">
    <property type="entry name" value="PLAC_motif_containing"/>
</dbReference>
<feature type="transmembrane region" description="Helical" evidence="2">
    <location>
        <begin position="429"/>
        <end position="447"/>
    </location>
</feature>
<sequence length="578" mass="65691">MAAPNMEREWQYGPFDCFENCGLCIYAFFCPCVVFGRNAEMLGESCCLCGVSFLLWPMVGYAAAVALRGKMRQMRKITGTIGHDMLWQGCCTFCALVQEAGERGSIDSDIKAFLVAIVFLLVYMFFIFWLGALRGWDATSGYNHNLSLSSQKRFLPEPFDVEKGVFGRDGLDATSRWYYWKVPPLRVTLWTRALPWVGYVLHQVTVWATIYYAQLVKAKEPLGDGRYSANLRSFNKVALGLHFCFHLLHLLNTHTTYDGIAQDTPVATSQGSVTMLLMLILIMEYRDRGIAFGWPTASDKGAFTSALRLDPAPVNLVRRYHGYAFAWAAVYTFWYHPMENTMGHALGLTYTFIILLQGSLMYTNMHLNRFVRLFNESWVIVHGGLVAFQTGGPSQWGTKLWPIFTFGPGMMFFSCHIFILPFWRRLPRVVRFLPAAAFLSVCVWAYSWIPDANGNPTRFKEVYLMPAFHLMCFIYGYGISRALLFIEKHLLREQLKEVAEATPGLGKQVVYIMSSVGVYGFFVWLAVHIHYADLHIGLIAMMSCFVAVYLMGVMLSFVLLKQVTPKRIQTGEVKQKSS</sequence>
<feature type="transmembrane region" description="Helical" evidence="2">
    <location>
        <begin position="112"/>
        <end position="132"/>
    </location>
</feature>
<reference evidence="5" key="1">
    <citation type="submission" date="2012-12" db="EMBL/GenBank/DDBJ databases">
        <authorList>
            <person name="Hellsten U."/>
            <person name="Grimwood J."/>
            <person name="Chapman J.A."/>
            <person name="Shapiro H."/>
            <person name="Aerts A."/>
            <person name="Otillar R.P."/>
            <person name="Terry A.Y."/>
            <person name="Boore J.L."/>
            <person name="Simakov O."/>
            <person name="Marletaz F."/>
            <person name="Cho S.-J."/>
            <person name="Edsinger-Gonzales E."/>
            <person name="Havlak P."/>
            <person name="Kuo D.-H."/>
            <person name="Larsson T."/>
            <person name="Lv J."/>
            <person name="Arendt D."/>
            <person name="Savage R."/>
            <person name="Osoegawa K."/>
            <person name="de Jong P."/>
            <person name="Lindberg D.R."/>
            <person name="Seaver E.C."/>
            <person name="Weisblat D.A."/>
            <person name="Putnam N.H."/>
            <person name="Grigoriev I.V."/>
            <person name="Rokhsar D.S."/>
        </authorList>
    </citation>
    <scope>NUCLEOTIDE SEQUENCE</scope>
    <source>
        <strain evidence="5">I ESC-2004</strain>
    </source>
</reference>
<dbReference type="NCBIfam" id="TIGR01571">
    <property type="entry name" value="A_thal_Cys_rich"/>
    <property type="match status" value="1"/>
</dbReference>
<reference evidence="3 5" key="2">
    <citation type="journal article" date="2013" name="Nature">
        <title>Insights into bilaterian evolution from three spiralian genomes.</title>
        <authorList>
            <person name="Simakov O."/>
            <person name="Marletaz F."/>
            <person name="Cho S.J."/>
            <person name="Edsinger-Gonzales E."/>
            <person name="Havlak P."/>
            <person name="Hellsten U."/>
            <person name="Kuo D.H."/>
            <person name="Larsson T."/>
            <person name="Lv J."/>
            <person name="Arendt D."/>
            <person name="Savage R."/>
            <person name="Osoegawa K."/>
            <person name="de Jong P."/>
            <person name="Grimwood J."/>
            <person name="Chapman J.A."/>
            <person name="Shapiro H."/>
            <person name="Aerts A."/>
            <person name="Otillar R.P."/>
            <person name="Terry A.Y."/>
            <person name="Boore J.L."/>
            <person name="Grigoriev I.V."/>
            <person name="Lindberg D.R."/>
            <person name="Seaver E.C."/>
            <person name="Weisblat D.A."/>
            <person name="Putnam N.H."/>
            <person name="Rokhsar D.S."/>
        </authorList>
    </citation>
    <scope>NUCLEOTIDE SEQUENCE</scope>
    <source>
        <strain evidence="3 5">I ESC-2004</strain>
    </source>
</reference>
<dbReference type="EMBL" id="AMQN01011936">
    <property type="status" value="NOT_ANNOTATED_CDS"/>
    <property type="molecule type" value="Genomic_DNA"/>
</dbReference>
<protein>
    <submittedName>
        <fullName evidence="3 4">Uncharacterized protein</fullName>
    </submittedName>
</protein>